<dbReference type="EMBL" id="JAUIQD010000002">
    <property type="protein sequence ID" value="KAK3360226.1"/>
    <property type="molecule type" value="Genomic_DNA"/>
</dbReference>
<evidence type="ECO:0000313" key="2">
    <source>
        <dbReference type="Proteomes" id="UP001275084"/>
    </source>
</evidence>
<name>A0AAJ0HS29_9PEZI</name>
<sequence>MYLSMSVSLLLSKLHGAQKSSRDEIMIASPCDCFHYLTESISCGAAGNGLDRKRNRGSVNSLQLLFHFPCSEHLSEEERHHSDGGYSWLPHFQVSALVGILVSLPDDARSAQHTELDAHRLQHELWVVRDFFLPLTPPPVCRLPSDSLTVGVSLPSGRLAGLYAGLGMYGSGAIRCYYFFLLDRPPELVTDQ</sequence>
<evidence type="ECO:0000313" key="1">
    <source>
        <dbReference type="EMBL" id="KAK3360226.1"/>
    </source>
</evidence>
<reference evidence="1" key="1">
    <citation type="journal article" date="2023" name="Mol. Phylogenet. Evol.">
        <title>Genome-scale phylogeny and comparative genomics of the fungal order Sordariales.</title>
        <authorList>
            <person name="Hensen N."/>
            <person name="Bonometti L."/>
            <person name="Westerberg I."/>
            <person name="Brannstrom I.O."/>
            <person name="Guillou S."/>
            <person name="Cros-Aarteil S."/>
            <person name="Calhoun S."/>
            <person name="Haridas S."/>
            <person name="Kuo A."/>
            <person name="Mondo S."/>
            <person name="Pangilinan J."/>
            <person name="Riley R."/>
            <person name="LaButti K."/>
            <person name="Andreopoulos B."/>
            <person name="Lipzen A."/>
            <person name="Chen C."/>
            <person name="Yan M."/>
            <person name="Daum C."/>
            <person name="Ng V."/>
            <person name="Clum A."/>
            <person name="Steindorff A."/>
            <person name="Ohm R.A."/>
            <person name="Martin F."/>
            <person name="Silar P."/>
            <person name="Natvig D.O."/>
            <person name="Lalanne C."/>
            <person name="Gautier V."/>
            <person name="Ament-Velasquez S.L."/>
            <person name="Kruys A."/>
            <person name="Hutchinson M.I."/>
            <person name="Powell A.J."/>
            <person name="Barry K."/>
            <person name="Miller A.N."/>
            <person name="Grigoriev I.V."/>
            <person name="Debuchy R."/>
            <person name="Gladieux P."/>
            <person name="Hiltunen Thoren M."/>
            <person name="Johannesson H."/>
        </authorList>
    </citation>
    <scope>NUCLEOTIDE SEQUENCE</scope>
    <source>
        <strain evidence="1">CBS 955.72</strain>
    </source>
</reference>
<comment type="caution">
    <text evidence="1">The sequence shown here is derived from an EMBL/GenBank/DDBJ whole genome shotgun (WGS) entry which is preliminary data.</text>
</comment>
<keyword evidence="2" id="KW-1185">Reference proteome</keyword>
<protein>
    <submittedName>
        <fullName evidence="1">Uncharacterized protein</fullName>
    </submittedName>
</protein>
<organism evidence="1 2">
    <name type="scientific">Lasiosphaeria hispida</name>
    <dbReference type="NCBI Taxonomy" id="260671"/>
    <lineage>
        <taxon>Eukaryota</taxon>
        <taxon>Fungi</taxon>
        <taxon>Dikarya</taxon>
        <taxon>Ascomycota</taxon>
        <taxon>Pezizomycotina</taxon>
        <taxon>Sordariomycetes</taxon>
        <taxon>Sordariomycetidae</taxon>
        <taxon>Sordariales</taxon>
        <taxon>Lasiosphaeriaceae</taxon>
        <taxon>Lasiosphaeria</taxon>
    </lineage>
</organism>
<dbReference type="Proteomes" id="UP001275084">
    <property type="component" value="Unassembled WGS sequence"/>
</dbReference>
<gene>
    <name evidence="1" type="ORF">B0T25DRAFT_124604</name>
</gene>
<proteinExistence type="predicted"/>
<dbReference type="AlphaFoldDB" id="A0AAJ0HS29"/>
<accession>A0AAJ0HS29</accession>
<reference evidence="1" key="2">
    <citation type="submission" date="2023-06" db="EMBL/GenBank/DDBJ databases">
        <authorList>
            <consortium name="Lawrence Berkeley National Laboratory"/>
            <person name="Haridas S."/>
            <person name="Hensen N."/>
            <person name="Bonometti L."/>
            <person name="Westerberg I."/>
            <person name="Brannstrom I.O."/>
            <person name="Guillou S."/>
            <person name="Cros-Aarteil S."/>
            <person name="Calhoun S."/>
            <person name="Kuo A."/>
            <person name="Mondo S."/>
            <person name="Pangilinan J."/>
            <person name="Riley R."/>
            <person name="Labutti K."/>
            <person name="Andreopoulos B."/>
            <person name="Lipzen A."/>
            <person name="Chen C."/>
            <person name="Yanf M."/>
            <person name="Daum C."/>
            <person name="Ng V."/>
            <person name="Clum A."/>
            <person name="Steindorff A."/>
            <person name="Ohm R."/>
            <person name="Martin F."/>
            <person name="Silar P."/>
            <person name="Natvig D."/>
            <person name="Lalanne C."/>
            <person name="Gautier V."/>
            <person name="Ament-Velasquez S.L."/>
            <person name="Kruys A."/>
            <person name="Hutchinson M.I."/>
            <person name="Powell A.J."/>
            <person name="Barry K."/>
            <person name="Miller A.N."/>
            <person name="Grigoriev I.V."/>
            <person name="Debuchy R."/>
            <person name="Gladieux P."/>
            <person name="Thoren M.H."/>
            <person name="Johannesson H."/>
        </authorList>
    </citation>
    <scope>NUCLEOTIDE SEQUENCE</scope>
    <source>
        <strain evidence="1">CBS 955.72</strain>
    </source>
</reference>